<dbReference type="InterPro" id="IPR016032">
    <property type="entry name" value="Sig_transdc_resp-reg_C-effctor"/>
</dbReference>
<keyword evidence="1" id="KW-0805">Transcription regulation</keyword>
<feature type="domain" description="HTH luxR-type" evidence="5">
    <location>
        <begin position="314"/>
        <end position="379"/>
    </location>
</feature>
<dbReference type="Proteomes" id="UP001356428">
    <property type="component" value="Chromosome"/>
</dbReference>
<dbReference type="PROSITE" id="PS50043">
    <property type="entry name" value="HTH_LUXR_2"/>
    <property type="match status" value="1"/>
</dbReference>
<organism evidence="6 7">
    <name type="scientific">Streptomyces cyaneofuscatus</name>
    <dbReference type="NCBI Taxonomy" id="66883"/>
    <lineage>
        <taxon>Bacteria</taxon>
        <taxon>Bacillati</taxon>
        <taxon>Actinomycetota</taxon>
        <taxon>Actinomycetes</taxon>
        <taxon>Kitasatosporales</taxon>
        <taxon>Streptomycetaceae</taxon>
        <taxon>Streptomyces</taxon>
    </lineage>
</organism>
<keyword evidence="7" id="KW-1185">Reference proteome</keyword>
<dbReference type="PANTHER" id="PTHR44688:SF16">
    <property type="entry name" value="DNA-BINDING TRANSCRIPTIONAL ACTIVATOR DEVR_DOSR"/>
    <property type="match status" value="1"/>
</dbReference>
<sequence>MTSSTISRISVGRAELLSRSAKATDALSMFAEASTQLRRLMPYDAAVWRVTDPVTGMMTAPIRAENLDEGGCAVYWESELFTENVNLFRDLAQASVPVAGLRRTTNDLPARSTLYETFMRPRGLQDELRAVLRVGGRPQGHISLFRAEGRAAFDDAETRLIASVLTPLAKRLRSFAEPAPQPSPQPSPQPLPLPQPDAPYGPGLLLFDASGALMSVNDDALAYLDTLPEGPAVSSPQGIRVPAWVHATAMKARAVVQERDRGQARDCGQARARVRNRAGRWLVCHASCLREANGGLGASAVVIEPAKTSEIVPLIVDAYELTDRETEVTLYIARGLPTGEIAAQLHLSPHTVRDHIKAVFEKVGVSSRGELVGRLFTEYYAPLAERNMTRVHTG</sequence>
<dbReference type="SUPFAM" id="SSF46894">
    <property type="entry name" value="C-terminal effector domain of the bipartite response regulators"/>
    <property type="match status" value="1"/>
</dbReference>
<protein>
    <submittedName>
        <fullName evidence="6">Helix-turn-helix transcriptional regulator</fullName>
    </submittedName>
</protein>
<feature type="compositionally biased region" description="Pro residues" evidence="4">
    <location>
        <begin position="179"/>
        <end position="198"/>
    </location>
</feature>
<reference evidence="6 7" key="1">
    <citation type="submission" date="2022-10" db="EMBL/GenBank/DDBJ databases">
        <title>The complete genomes of actinobacterial strains from the NBC collection.</title>
        <authorList>
            <person name="Joergensen T.S."/>
            <person name="Alvarez Arevalo M."/>
            <person name="Sterndorff E.B."/>
            <person name="Faurdal D."/>
            <person name="Vuksanovic O."/>
            <person name="Mourched A.-S."/>
            <person name="Charusanti P."/>
            <person name="Shaw S."/>
            <person name="Blin K."/>
            <person name="Weber T."/>
        </authorList>
    </citation>
    <scope>NUCLEOTIDE SEQUENCE [LARGE SCALE GENOMIC DNA]</scope>
    <source>
        <strain evidence="6 7">NBC 01792</strain>
    </source>
</reference>
<evidence type="ECO:0000256" key="2">
    <source>
        <dbReference type="ARBA" id="ARBA00023125"/>
    </source>
</evidence>
<evidence type="ECO:0000313" key="6">
    <source>
        <dbReference type="EMBL" id="WSB08343.1"/>
    </source>
</evidence>
<name>A0ABZ1EW71_9ACTN</name>
<dbReference type="SMART" id="SM00421">
    <property type="entry name" value="HTH_LUXR"/>
    <property type="match status" value="1"/>
</dbReference>
<gene>
    <name evidence="6" type="ORF">OG849_14295</name>
</gene>
<dbReference type="PROSITE" id="PS00622">
    <property type="entry name" value="HTH_LUXR_1"/>
    <property type="match status" value="1"/>
</dbReference>
<accession>A0ABZ1EW71</accession>
<keyword evidence="2" id="KW-0238">DNA-binding</keyword>
<evidence type="ECO:0000256" key="4">
    <source>
        <dbReference type="SAM" id="MobiDB-lite"/>
    </source>
</evidence>
<evidence type="ECO:0000313" key="7">
    <source>
        <dbReference type="Proteomes" id="UP001356428"/>
    </source>
</evidence>
<dbReference type="Gene3D" id="1.10.10.10">
    <property type="entry name" value="Winged helix-like DNA-binding domain superfamily/Winged helix DNA-binding domain"/>
    <property type="match status" value="1"/>
</dbReference>
<evidence type="ECO:0000256" key="3">
    <source>
        <dbReference type="ARBA" id="ARBA00023163"/>
    </source>
</evidence>
<dbReference type="InterPro" id="IPR000792">
    <property type="entry name" value="Tscrpt_reg_LuxR_C"/>
</dbReference>
<dbReference type="Pfam" id="PF00196">
    <property type="entry name" value="GerE"/>
    <property type="match status" value="1"/>
</dbReference>
<feature type="region of interest" description="Disordered" evidence="4">
    <location>
        <begin position="176"/>
        <end position="198"/>
    </location>
</feature>
<dbReference type="EMBL" id="CP109083">
    <property type="protein sequence ID" value="WSB08343.1"/>
    <property type="molecule type" value="Genomic_DNA"/>
</dbReference>
<dbReference type="CDD" id="cd06170">
    <property type="entry name" value="LuxR_C_like"/>
    <property type="match status" value="1"/>
</dbReference>
<evidence type="ECO:0000259" key="5">
    <source>
        <dbReference type="PROSITE" id="PS50043"/>
    </source>
</evidence>
<dbReference type="RefSeq" id="WP_326705264.1">
    <property type="nucleotide sequence ID" value="NZ_CP108861.1"/>
</dbReference>
<dbReference type="InterPro" id="IPR036388">
    <property type="entry name" value="WH-like_DNA-bd_sf"/>
</dbReference>
<proteinExistence type="predicted"/>
<keyword evidence="3" id="KW-0804">Transcription</keyword>
<dbReference type="PRINTS" id="PR00038">
    <property type="entry name" value="HTHLUXR"/>
</dbReference>
<evidence type="ECO:0000256" key="1">
    <source>
        <dbReference type="ARBA" id="ARBA00023015"/>
    </source>
</evidence>
<dbReference type="PANTHER" id="PTHR44688">
    <property type="entry name" value="DNA-BINDING TRANSCRIPTIONAL ACTIVATOR DEVR_DOSR"/>
    <property type="match status" value="1"/>
</dbReference>